<dbReference type="PROSITE" id="PS50042">
    <property type="entry name" value="CNMP_BINDING_3"/>
    <property type="match status" value="1"/>
</dbReference>
<dbReference type="EMBL" id="BAABFN010000021">
    <property type="protein sequence ID" value="GAA4318278.1"/>
    <property type="molecule type" value="Genomic_DNA"/>
</dbReference>
<evidence type="ECO:0000313" key="2">
    <source>
        <dbReference type="EMBL" id="GAA4318278.1"/>
    </source>
</evidence>
<dbReference type="Gene3D" id="2.60.120.10">
    <property type="entry name" value="Jelly Rolls"/>
    <property type="match status" value="1"/>
</dbReference>
<comment type="caution">
    <text evidence="2">The sequence shown here is derived from an EMBL/GenBank/DDBJ whole genome shotgun (WGS) entry which is preliminary data.</text>
</comment>
<proteinExistence type="predicted"/>
<accession>A0ABP8G6F5</accession>
<feature type="domain" description="Cyclic nucleotide-binding" evidence="1">
    <location>
        <begin position="33"/>
        <end position="132"/>
    </location>
</feature>
<sequence>MRKHKPEEPYENRLPGGNPEWEPFSHFFNREEIPAKTLLLREGEIARKAFYIEKGCLRVWFNREGREITFQFFFEGQGVSSVESFRTNTPSLFNIETIEPSVIHVIAKNDFEHILSHSEAIRRTIEQHTLERLIYYQRLFLSHIKNSPQERYEALLKDHPAILHRVPQHYIASYLGITPVHLSRIRNSLLKRK</sequence>
<protein>
    <submittedName>
        <fullName evidence="2">Crp/Fnr family transcriptional regulator</fullName>
    </submittedName>
</protein>
<dbReference type="RefSeq" id="WP_344981002.1">
    <property type="nucleotide sequence ID" value="NZ_BAABFN010000021.1"/>
</dbReference>
<dbReference type="InterPro" id="IPR018490">
    <property type="entry name" value="cNMP-bd_dom_sf"/>
</dbReference>
<evidence type="ECO:0000259" key="1">
    <source>
        <dbReference type="PROSITE" id="PS50042"/>
    </source>
</evidence>
<dbReference type="InterPro" id="IPR014710">
    <property type="entry name" value="RmlC-like_jellyroll"/>
</dbReference>
<dbReference type="InterPro" id="IPR000595">
    <property type="entry name" value="cNMP-bd_dom"/>
</dbReference>
<dbReference type="Pfam" id="PF00027">
    <property type="entry name" value="cNMP_binding"/>
    <property type="match status" value="1"/>
</dbReference>
<dbReference type="Proteomes" id="UP001501207">
    <property type="component" value="Unassembled WGS sequence"/>
</dbReference>
<dbReference type="SUPFAM" id="SSF51206">
    <property type="entry name" value="cAMP-binding domain-like"/>
    <property type="match status" value="1"/>
</dbReference>
<name>A0ABP8G6F5_9BACT</name>
<keyword evidence="3" id="KW-1185">Reference proteome</keyword>
<gene>
    <name evidence="2" type="ORF">GCM10023143_30930</name>
</gene>
<reference evidence="3" key="1">
    <citation type="journal article" date="2019" name="Int. J. Syst. Evol. Microbiol.">
        <title>The Global Catalogue of Microorganisms (GCM) 10K type strain sequencing project: providing services to taxonomists for standard genome sequencing and annotation.</title>
        <authorList>
            <consortium name="The Broad Institute Genomics Platform"/>
            <consortium name="The Broad Institute Genome Sequencing Center for Infectious Disease"/>
            <person name="Wu L."/>
            <person name="Ma J."/>
        </authorList>
    </citation>
    <scope>NUCLEOTIDE SEQUENCE [LARGE SCALE GENOMIC DNA]</scope>
    <source>
        <strain evidence="3">JCM 17664</strain>
    </source>
</reference>
<dbReference type="CDD" id="cd00038">
    <property type="entry name" value="CAP_ED"/>
    <property type="match status" value="1"/>
</dbReference>
<evidence type="ECO:0000313" key="3">
    <source>
        <dbReference type="Proteomes" id="UP001501207"/>
    </source>
</evidence>
<organism evidence="2 3">
    <name type="scientific">Compostibacter hankyongensis</name>
    <dbReference type="NCBI Taxonomy" id="1007089"/>
    <lineage>
        <taxon>Bacteria</taxon>
        <taxon>Pseudomonadati</taxon>
        <taxon>Bacteroidota</taxon>
        <taxon>Chitinophagia</taxon>
        <taxon>Chitinophagales</taxon>
        <taxon>Chitinophagaceae</taxon>
        <taxon>Compostibacter</taxon>
    </lineage>
</organism>